<accession>A0AC61RRV9</accession>
<reference evidence="1" key="1">
    <citation type="submission" date="2019-04" db="EMBL/GenBank/DDBJ databases">
        <title>Microbes associate with the intestines of laboratory mice.</title>
        <authorList>
            <person name="Navarre W."/>
            <person name="Wong E."/>
            <person name="Huang K."/>
            <person name="Tropini C."/>
            <person name="Ng K."/>
            <person name="Yu B."/>
        </authorList>
    </citation>
    <scope>NUCLEOTIDE SEQUENCE</scope>
    <source>
        <strain evidence="1">NM01_1-7b</strain>
    </source>
</reference>
<organism evidence="1 2">
    <name type="scientific">Petralouisia muris</name>
    <dbReference type="NCBI Taxonomy" id="3032872"/>
    <lineage>
        <taxon>Bacteria</taxon>
        <taxon>Bacillati</taxon>
        <taxon>Bacillota</taxon>
        <taxon>Clostridia</taxon>
        <taxon>Lachnospirales</taxon>
        <taxon>Lachnospiraceae</taxon>
        <taxon>Petralouisia</taxon>
    </lineage>
</organism>
<keyword evidence="2" id="KW-1185">Reference proteome</keyword>
<gene>
    <name evidence="1" type="ORF">E5329_20530</name>
</gene>
<comment type="caution">
    <text evidence="1">The sequence shown here is derived from an EMBL/GenBank/DDBJ whole genome shotgun (WGS) entry which is preliminary data.</text>
</comment>
<dbReference type="Proteomes" id="UP000304953">
    <property type="component" value="Unassembled WGS sequence"/>
</dbReference>
<name>A0AC61RRV9_9FIRM</name>
<sequence>MKDNPFDTNTDEIIRASLTLTDEPTPELNHKLKAALYQQEAAMHKEPATYVLSLWYLPMILNLATFLMLAAAALMAISNPYLSYLTAGICFYLGLAGVLLTIVGVKRTNMKEDITIRIRKRGVLA</sequence>
<dbReference type="EMBL" id="SRYA01000053">
    <property type="protein sequence ID" value="TGY91585.1"/>
    <property type="molecule type" value="Genomic_DNA"/>
</dbReference>
<protein>
    <submittedName>
        <fullName evidence="1">Uncharacterized protein</fullName>
    </submittedName>
</protein>
<evidence type="ECO:0000313" key="1">
    <source>
        <dbReference type="EMBL" id="TGY91585.1"/>
    </source>
</evidence>
<evidence type="ECO:0000313" key="2">
    <source>
        <dbReference type="Proteomes" id="UP000304953"/>
    </source>
</evidence>
<proteinExistence type="predicted"/>